<proteinExistence type="predicted"/>
<dbReference type="PANTHER" id="PTHR13650">
    <property type="entry name" value="SPATACSIN"/>
    <property type="match status" value="1"/>
</dbReference>
<accession>A0ABD1X8G2</accession>
<evidence type="ECO:0000313" key="3">
    <source>
        <dbReference type="Proteomes" id="UP001604277"/>
    </source>
</evidence>
<keyword evidence="1" id="KW-0732">Signal</keyword>
<sequence length="168" mass="18214">MVASCFVDVSSLSCLIVWLEITATRETSAVIVNDIASQIAKYVGAAVEATNSLPANARTVTFHYNRKSQKWRWLIEPISVDSLALTESKMSTGSGGAKIQGVIAKEERKKQAGEDVGVSAETDDMACLLSRMVAVLCEQCLFLPLLRAFEIFLPSCSLLPFVRALQVG</sequence>
<dbReference type="PANTHER" id="PTHR13650:SF0">
    <property type="entry name" value="SPATACSIN"/>
    <property type="match status" value="1"/>
</dbReference>
<name>A0ABD1X8G2_9LAMI</name>
<dbReference type="AlphaFoldDB" id="A0ABD1X8G2"/>
<dbReference type="InterPro" id="IPR028103">
    <property type="entry name" value="Spatacsin"/>
</dbReference>
<dbReference type="Proteomes" id="UP001604277">
    <property type="component" value="Unassembled WGS sequence"/>
</dbReference>
<gene>
    <name evidence="2" type="ORF">Fot_03007</name>
</gene>
<reference evidence="3" key="1">
    <citation type="submission" date="2024-07" db="EMBL/GenBank/DDBJ databases">
        <title>Two chromosome-level genome assemblies of Korean endemic species Abeliophyllum distichum and Forsythia ovata (Oleaceae).</title>
        <authorList>
            <person name="Jang H."/>
        </authorList>
    </citation>
    <scope>NUCLEOTIDE SEQUENCE [LARGE SCALE GENOMIC DNA]</scope>
</reference>
<organism evidence="2 3">
    <name type="scientific">Forsythia ovata</name>
    <dbReference type="NCBI Taxonomy" id="205694"/>
    <lineage>
        <taxon>Eukaryota</taxon>
        <taxon>Viridiplantae</taxon>
        <taxon>Streptophyta</taxon>
        <taxon>Embryophyta</taxon>
        <taxon>Tracheophyta</taxon>
        <taxon>Spermatophyta</taxon>
        <taxon>Magnoliopsida</taxon>
        <taxon>eudicotyledons</taxon>
        <taxon>Gunneridae</taxon>
        <taxon>Pentapetalae</taxon>
        <taxon>asterids</taxon>
        <taxon>lamiids</taxon>
        <taxon>Lamiales</taxon>
        <taxon>Oleaceae</taxon>
        <taxon>Forsythieae</taxon>
        <taxon>Forsythia</taxon>
    </lineage>
</organism>
<dbReference type="EMBL" id="JBFOLJ010000001">
    <property type="protein sequence ID" value="KAL2558268.1"/>
    <property type="molecule type" value="Genomic_DNA"/>
</dbReference>
<comment type="caution">
    <text evidence="2">The sequence shown here is derived from an EMBL/GenBank/DDBJ whole genome shotgun (WGS) entry which is preliminary data.</text>
</comment>
<protein>
    <submittedName>
        <fullName evidence="2">Uncharacterized protein</fullName>
    </submittedName>
</protein>
<feature type="signal peptide" evidence="1">
    <location>
        <begin position="1"/>
        <end position="29"/>
    </location>
</feature>
<keyword evidence="3" id="KW-1185">Reference proteome</keyword>
<evidence type="ECO:0000313" key="2">
    <source>
        <dbReference type="EMBL" id="KAL2558268.1"/>
    </source>
</evidence>
<evidence type="ECO:0000256" key="1">
    <source>
        <dbReference type="SAM" id="SignalP"/>
    </source>
</evidence>
<feature type="chain" id="PRO_5044759242" evidence="1">
    <location>
        <begin position="30"/>
        <end position="168"/>
    </location>
</feature>